<dbReference type="EnsemblPlants" id="AUR62017260-RA">
    <property type="protein sequence ID" value="AUR62017260-RA:cds"/>
    <property type="gene ID" value="AUR62017260"/>
</dbReference>
<dbReference type="AlphaFoldDB" id="A0A803LQN1"/>
<dbReference type="InterPro" id="IPR050942">
    <property type="entry name" value="F-box_BR-signaling"/>
</dbReference>
<evidence type="ECO:0000313" key="3">
    <source>
        <dbReference type="Proteomes" id="UP000596660"/>
    </source>
</evidence>
<keyword evidence="3" id="KW-1185">Reference proteome</keyword>
<dbReference type="Proteomes" id="UP000596660">
    <property type="component" value="Unplaced"/>
</dbReference>
<dbReference type="SMR" id="A0A803LQN1"/>
<accession>A0A803LQN1</accession>
<name>A0A803LQN1_CHEQI</name>
<dbReference type="PANTHER" id="PTHR44259:SF107">
    <property type="entry name" value="F-BOX PROTEIN SKIP23-LIKE"/>
    <property type="match status" value="1"/>
</dbReference>
<sequence length="349" mass="39939">MANWSDIPQDIARKIATEHVESLEDFETLSEVSSKWRDATKGVNFCPSKNTQHPWLMLVDPPTSSYHRLYSLSKRMFRKFDLPQLEDDDHHRFFSSKGWLIAVSRRNRNITLFDPVSGKVIKPPIAMIFDITQRLAIWKPGEHKWTVIPTTNNWIFDVCFFKGELYAIDHLGKIIAFGVEVAKQPPGTVVDLIDQGVLLRQSTGQLYLVEAESTLLVIHRYVHLAGDDDEPDYPKIDEAHYRTTKFEIYELDVDNWKAKEVEGVGKRAIFVGLGSSTFSVDASLDKCGCKANCIYFTDDNIEAYCSSKLGGGSDMGVYRLDEKIIDRFYKGPSQFCFITPPIWVERPHY</sequence>
<feature type="domain" description="KIB1-4 beta-propeller" evidence="1">
    <location>
        <begin position="126"/>
        <end position="318"/>
    </location>
</feature>
<dbReference type="Gramene" id="AUR62017260-RA">
    <property type="protein sequence ID" value="AUR62017260-RA:cds"/>
    <property type="gene ID" value="AUR62017260"/>
</dbReference>
<dbReference type="InterPro" id="IPR005174">
    <property type="entry name" value="KIB1-4_b-propeller"/>
</dbReference>
<reference evidence="2" key="2">
    <citation type="submission" date="2021-03" db="UniProtKB">
        <authorList>
            <consortium name="EnsemblPlants"/>
        </authorList>
    </citation>
    <scope>IDENTIFICATION</scope>
</reference>
<organism evidence="2 3">
    <name type="scientific">Chenopodium quinoa</name>
    <name type="common">Quinoa</name>
    <dbReference type="NCBI Taxonomy" id="63459"/>
    <lineage>
        <taxon>Eukaryota</taxon>
        <taxon>Viridiplantae</taxon>
        <taxon>Streptophyta</taxon>
        <taxon>Embryophyta</taxon>
        <taxon>Tracheophyta</taxon>
        <taxon>Spermatophyta</taxon>
        <taxon>Magnoliopsida</taxon>
        <taxon>eudicotyledons</taxon>
        <taxon>Gunneridae</taxon>
        <taxon>Pentapetalae</taxon>
        <taxon>Caryophyllales</taxon>
        <taxon>Chenopodiaceae</taxon>
        <taxon>Chenopodioideae</taxon>
        <taxon>Atripliceae</taxon>
        <taxon>Chenopodium</taxon>
    </lineage>
</organism>
<dbReference type="PANTHER" id="PTHR44259">
    <property type="entry name" value="OS07G0183000 PROTEIN-RELATED"/>
    <property type="match status" value="1"/>
</dbReference>
<proteinExistence type="predicted"/>
<dbReference type="Pfam" id="PF03478">
    <property type="entry name" value="Beta-prop_KIB1-4"/>
    <property type="match status" value="1"/>
</dbReference>
<reference evidence="2" key="1">
    <citation type="journal article" date="2017" name="Nature">
        <title>The genome of Chenopodium quinoa.</title>
        <authorList>
            <person name="Jarvis D.E."/>
            <person name="Ho Y.S."/>
            <person name="Lightfoot D.J."/>
            <person name="Schmoeckel S.M."/>
            <person name="Li B."/>
            <person name="Borm T.J.A."/>
            <person name="Ohyanagi H."/>
            <person name="Mineta K."/>
            <person name="Michell C.T."/>
            <person name="Saber N."/>
            <person name="Kharbatia N.M."/>
            <person name="Rupper R.R."/>
            <person name="Sharp A.R."/>
            <person name="Dally N."/>
            <person name="Boughton B.A."/>
            <person name="Woo Y.H."/>
            <person name="Gao G."/>
            <person name="Schijlen E.G.W.M."/>
            <person name="Guo X."/>
            <person name="Momin A.A."/>
            <person name="Negrao S."/>
            <person name="Al-Babili S."/>
            <person name="Gehring C."/>
            <person name="Roessner U."/>
            <person name="Jung C."/>
            <person name="Murphy K."/>
            <person name="Arold S.T."/>
            <person name="Gojobori T."/>
            <person name="van der Linden C.G."/>
            <person name="van Loo E.N."/>
            <person name="Jellen E.N."/>
            <person name="Maughan P.J."/>
            <person name="Tester M."/>
        </authorList>
    </citation>
    <scope>NUCLEOTIDE SEQUENCE [LARGE SCALE GENOMIC DNA]</scope>
    <source>
        <strain evidence="2">cv. PI 614886</strain>
    </source>
</reference>
<dbReference type="SUPFAM" id="SSF101898">
    <property type="entry name" value="NHL repeat"/>
    <property type="match status" value="1"/>
</dbReference>
<dbReference type="OMA" id="QITTDHY"/>
<evidence type="ECO:0000313" key="2">
    <source>
        <dbReference type="EnsemblPlants" id="AUR62017260-RA:cds"/>
    </source>
</evidence>
<evidence type="ECO:0000259" key="1">
    <source>
        <dbReference type="Pfam" id="PF03478"/>
    </source>
</evidence>
<protein>
    <recommendedName>
        <fullName evidence="1">KIB1-4 beta-propeller domain-containing protein</fullName>
    </recommendedName>
</protein>